<dbReference type="Gene3D" id="1.20.1070.10">
    <property type="entry name" value="Rhodopsin 7-helix transmembrane proteins"/>
    <property type="match status" value="1"/>
</dbReference>
<dbReference type="InterPro" id="IPR017981">
    <property type="entry name" value="GPCR_2-like_7TM"/>
</dbReference>
<dbReference type="PANTHER" id="PTHR46953">
    <property type="entry name" value="G-PROTEIN COUPLED RECEPTOR MTH-LIKE 1-RELATED"/>
    <property type="match status" value="1"/>
</dbReference>
<feature type="chain" id="PRO_5032539871" description="G-protein coupled receptors family 2 profile 2 domain-containing protein" evidence="7">
    <location>
        <begin position="24"/>
        <end position="587"/>
    </location>
</feature>
<sequence>MSLPKLTFLLTLVSLLTIVVSSTQQINVNKCCNIDEELLIDKKPANNDVVCIKTNLPWTPTYYNQSLPPPNKFVFGLPKTWKINNNKLPICSDDNVIDIIINRSANPIIIWSNGGAVLGTGLSFYQPNTFCADKNAIIVCVPKKNIANHAASTTRPRIHRCCLNNAVFSNERNTCENVKDPEDISKKLMPINSSSAEILPGFPTCANGQKYVIVGDSNNGVLQSDGGLIVDGINLPPLEYCVELIKELDGKGKIFACSEHAPKSNPKKPLDYRFIMYPISFLISAIFLAATLGAGWLLPASHHVLHWRCQTHHVVCLMFGDLLMAIIQLWSDSLPEESCKAIAILTHFFFLAAFFWLNTMCFNIWWTFRDLRPASLEKGQETLRLRVYACYAWGGPLLVAGLAAILDHLPPQENYTFLRPQFGRDKCWFYGDTEILAYFYGPIGLLLAINVIFFVATARELTCGLWKGEFVKSTTERAALGRVCLKLVVVMGVTWGFDIISWIAGGPHYLWYATDLLNALQGLFIFMVVGWQPQVRAGLKRLFNKNPRTNAGRQGNGLSTTSHGMPSMGDSVTQNPSTKTAPLETIC</sequence>
<feature type="transmembrane region" description="Helical" evidence="6">
    <location>
        <begin position="311"/>
        <end position="330"/>
    </location>
</feature>
<evidence type="ECO:0000256" key="5">
    <source>
        <dbReference type="SAM" id="MobiDB-lite"/>
    </source>
</evidence>
<dbReference type="InterPro" id="IPR052808">
    <property type="entry name" value="GPCR_Mth-like"/>
</dbReference>
<feature type="transmembrane region" description="Helical" evidence="6">
    <location>
        <begin position="435"/>
        <end position="458"/>
    </location>
</feature>
<dbReference type="OrthoDB" id="8191206at2759"/>
<feature type="transmembrane region" description="Helical" evidence="6">
    <location>
        <begin position="342"/>
        <end position="366"/>
    </location>
</feature>
<evidence type="ECO:0000313" key="10">
    <source>
        <dbReference type="Proteomes" id="UP000639338"/>
    </source>
</evidence>
<keyword evidence="3 6" id="KW-1133">Transmembrane helix</keyword>
<feature type="domain" description="G-protein coupled receptors family 2 profile 2" evidence="8">
    <location>
        <begin position="273"/>
        <end position="533"/>
    </location>
</feature>
<evidence type="ECO:0000256" key="1">
    <source>
        <dbReference type="ARBA" id="ARBA00004141"/>
    </source>
</evidence>
<feature type="transmembrane region" description="Helical" evidence="6">
    <location>
        <begin position="509"/>
        <end position="531"/>
    </location>
</feature>
<accession>A0A835CQ65</accession>
<feature type="transmembrane region" description="Helical" evidence="6">
    <location>
        <begin position="479"/>
        <end position="503"/>
    </location>
</feature>
<reference evidence="9 10" key="1">
    <citation type="submission" date="2020-08" db="EMBL/GenBank/DDBJ databases">
        <title>Aphidius gifuensis genome sequencing and assembly.</title>
        <authorList>
            <person name="Du Z."/>
        </authorList>
    </citation>
    <scope>NUCLEOTIDE SEQUENCE [LARGE SCALE GENOMIC DNA]</scope>
    <source>
        <strain evidence="9">YNYX2018</strain>
        <tissue evidence="9">Adults</tissue>
    </source>
</reference>
<evidence type="ECO:0000256" key="4">
    <source>
        <dbReference type="ARBA" id="ARBA00023136"/>
    </source>
</evidence>
<dbReference type="AlphaFoldDB" id="A0A835CQ65"/>
<dbReference type="GO" id="GO:0007166">
    <property type="term" value="P:cell surface receptor signaling pathway"/>
    <property type="evidence" value="ECO:0007669"/>
    <property type="project" value="InterPro"/>
</dbReference>
<dbReference type="Proteomes" id="UP000639338">
    <property type="component" value="Unassembled WGS sequence"/>
</dbReference>
<dbReference type="PROSITE" id="PS50261">
    <property type="entry name" value="G_PROTEIN_RECEP_F2_4"/>
    <property type="match status" value="1"/>
</dbReference>
<feature type="transmembrane region" description="Helical" evidence="6">
    <location>
        <begin position="274"/>
        <end position="299"/>
    </location>
</feature>
<dbReference type="Pfam" id="PF00002">
    <property type="entry name" value="7tm_2"/>
    <property type="match status" value="1"/>
</dbReference>
<feature type="signal peptide" evidence="7">
    <location>
        <begin position="1"/>
        <end position="23"/>
    </location>
</feature>
<dbReference type="InterPro" id="IPR000832">
    <property type="entry name" value="GPCR_2_secretin-like"/>
</dbReference>
<comment type="caution">
    <text evidence="9">The sequence shown here is derived from an EMBL/GenBank/DDBJ whole genome shotgun (WGS) entry which is preliminary data.</text>
</comment>
<evidence type="ECO:0000313" key="9">
    <source>
        <dbReference type="EMBL" id="KAF7988850.1"/>
    </source>
</evidence>
<organism evidence="9 10">
    <name type="scientific">Aphidius gifuensis</name>
    <name type="common">Parasitoid wasp</name>
    <dbReference type="NCBI Taxonomy" id="684658"/>
    <lineage>
        <taxon>Eukaryota</taxon>
        <taxon>Metazoa</taxon>
        <taxon>Ecdysozoa</taxon>
        <taxon>Arthropoda</taxon>
        <taxon>Hexapoda</taxon>
        <taxon>Insecta</taxon>
        <taxon>Pterygota</taxon>
        <taxon>Neoptera</taxon>
        <taxon>Endopterygota</taxon>
        <taxon>Hymenoptera</taxon>
        <taxon>Apocrita</taxon>
        <taxon>Ichneumonoidea</taxon>
        <taxon>Braconidae</taxon>
        <taxon>Aphidiinae</taxon>
        <taxon>Aphidius</taxon>
    </lineage>
</organism>
<dbReference type="EMBL" id="JACMRX010000005">
    <property type="protein sequence ID" value="KAF7988850.1"/>
    <property type="molecule type" value="Genomic_DNA"/>
</dbReference>
<keyword evidence="4 6" id="KW-0472">Membrane</keyword>
<evidence type="ECO:0000256" key="6">
    <source>
        <dbReference type="SAM" id="Phobius"/>
    </source>
</evidence>
<dbReference type="GO" id="GO:0004930">
    <property type="term" value="F:G protein-coupled receptor activity"/>
    <property type="evidence" value="ECO:0007669"/>
    <property type="project" value="InterPro"/>
</dbReference>
<dbReference type="CDD" id="cd15039">
    <property type="entry name" value="7tmB3_Methuselah-like"/>
    <property type="match status" value="1"/>
</dbReference>
<keyword evidence="7" id="KW-0732">Signal</keyword>
<keyword evidence="2 6" id="KW-0812">Transmembrane</keyword>
<protein>
    <recommendedName>
        <fullName evidence="8">G-protein coupled receptors family 2 profile 2 domain-containing protein</fullName>
    </recommendedName>
</protein>
<evidence type="ECO:0000259" key="8">
    <source>
        <dbReference type="PROSITE" id="PS50261"/>
    </source>
</evidence>
<name>A0A835CQ65_APHGI</name>
<feature type="compositionally biased region" description="Polar residues" evidence="5">
    <location>
        <begin position="546"/>
        <end position="580"/>
    </location>
</feature>
<dbReference type="GO" id="GO:0016020">
    <property type="term" value="C:membrane"/>
    <property type="evidence" value="ECO:0007669"/>
    <property type="project" value="UniProtKB-SubCell"/>
</dbReference>
<evidence type="ECO:0000256" key="2">
    <source>
        <dbReference type="ARBA" id="ARBA00022692"/>
    </source>
</evidence>
<gene>
    <name evidence="9" type="ORF">HCN44_007160</name>
</gene>
<proteinExistence type="predicted"/>
<comment type="subcellular location">
    <subcellularLocation>
        <location evidence="1">Membrane</location>
        <topology evidence="1">Multi-pass membrane protein</topology>
    </subcellularLocation>
</comment>
<dbReference type="PANTHER" id="PTHR46953:SF1">
    <property type="entry name" value="G-PROTEIN COUPLED RECEPTOR MTH-LIKE 1-RELATED"/>
    <property type="match status" value="1"/>
</dbReference>
<feature type="transmembrane region" description="Helical" evidence="6">
    <location>
        <begin position="387"/>
        <end position="406"/>
    </location>
</feature>
<evidence type="ECO:0000256" key="3">
    <source>
        <dbReference type="ARBA" id="ARBA00022989"/>
    </source>
</evidence>
<feature type="region of interest" description="Disordered" evidence="5">
    <location>
        <begin position="546"/>
        <end position="587"/>
    </location>
</feature>
<keyword evidence="10" id="KW-1185">Reference proteome</keyword>
<evidence type="ECO:0000256" key="7">
    <source>
        <dbReference type="SAM" id="SignalP"/>
    </source>
</evidence>